<evidence type="ECO:0000256" key="3">
    <source>
        <dbReference type="ARBA" id="ARBA00022692"/>
    </source>
</evidence>
<keyword evidence="5 6" id="KW-0472">Membrane</keyword>
<dbReference type="EMBL" id="CP063205">
    <property type="protein sequence ID" value="QOS12316.1"/>
    <property type="molecule type" value="Genomic_DNA"/>
</dbReference>
<proteinExistence type="predicted"/>
<organism evidence="8 9">
    <name type="scientific">Haloferax gibbonsii</name>
    <dbReference type="NCBI Taxonomy" id="35746"/>
    <lineage>
        <taxon>Archaea</taxon>
        <taxon>Methanobacteriati</taxon>
        <taxon>Methanobacteriota</taxon>
        <taxon>Stenosarchaea group</taxon>
        <taxon>Halobacteria</taxon>
        <taxon>Halobacteriales</taxon>
        <taxon>Haloferacaceae</taxon>
        <taxon>Haloferax</taxon>
    </lineage>
</organism>
<dbReference type="AlphaFoldDB" id="A0A871BHN4"/>
<evidence type="ECO:0000313" key="9">
    <source>
        <dbReference type="Proteomes" id="UP000663064"/>
    </source>
</evidence>
<evidence type="ECO:0000256" key="2">
    <source>
        <dbReference type="ARBA" id="ARBA00022475"/>
    </source>
</evidence>
<feature type="transmembrane region" description="Helical" evidence="6">
    <location>
        <begin position="43"/>
        <end position="63"/>
    </location>
</feature>
<evidence type="ECO:0000259" key="7">
    <source>
        <dbReference type="Pfam" id="PF13396"/>
    </source>
</evidence>
<dbReference type="GeneID" id="59459844"/>
<comment type="subcellular location">
    <subcellularLocation>
        <location evidence="1">Cell membrane</location>
        <topology evidence="1">Multi-pass membrane protein</topology>
    </subcellularLocation>
</comment>
<protein>
    <recommendedName>
        <fullName evidence="7">Cardiolipin synthase N-terminal domain-containing protein</fullName>
    </recommendedName>
</protein>
<dbReference type="RefSeq" id="WP_004975021.1">
    <property type="nucleotide sequence ID" value="NZ_CP063205.1"/>
</dbReference>
<dbReference type="Proteomes" id="UP000663064">
    <property type="component" value="Chromosome"/>
</dbReference>
<evidence type="ECO:0000256" key="1">
    <source>
        <dbReference type="ARBA" id="ARBA00004651"/>
    </source>
</evidence>
<feature type="domain" description="Cardiolipin synthase N-terminal" evidence="7">
    <location>
        <begin position="26"/>
        <end position="65"/>
    </location>
</feature>
<accession>A0A871BHN4</accession>
<keyword evidence="3 6" id="KW-0812">Transmembrane</keyword>
<dbReference type="GO" id="GO:0005886">
    <property type="term" value="C:plasma membrane"/>
    <property type="evidence" value="ECO:0007669"/>
    <property type="project" value="UniProtKB-SubCell"/>
</dbReference>
<feature type="transmembrane region" description="Helical" evidence="6">
    <location>
        <begin position="12"/>
        <end position="31"/>
    </location>
</feature>
<name>A0A871BHN4_HALGI</name>
<evidence type="ECO:0000313" key="8">
    <source>
        <dbReference type="EMBL" id="QOS12316.1"/>
    </source>
</evidence>
<evidence type="ECO:0000256" key="6">
    <source>
        <dbReference type="SAM" id="Phobius"/>
    </source>
</evidence>
<gene>
    <name evidence="8" type="ORF">HfgLR_10890</name>
</gene>
<evidence type="ECO:0000256" key="5">
    <source>
        <dbReference type="ARBA" id="ARBA00023136"/>
    </source>
</evidence>
<evidence type="ECO:0000256" key="4">
    <source>
        <dbReference type="ARBA" id="ARBA00022989"/>
    </source>
</evidence>
<dbReference type="InterPro" id="IPR027379">
    <property type="entry name" value="CLS_N"/>
</dbReference>
<dbReference type="Pfam" id="PF13396">
    <property type="entry name" value="PLDc_N"/>
    <property type="match status" value="1"/>
</dbReference>
<reference evidence="8" key="1">
    <citation type="journal article" date="2021" name="Front. Microbiol.">
        <title>Cellular and Genomic Properties of Haloferax gibbonsii LR2-5, the Host of Euryarchaeal Virus HFTV1.</title>
        <authorList>
            <person name="Tittes C."/>
            <person name="Schwarzer S."/>
            <person name="Pfeiffer F."/>
            <person name="Dyall-Smith M."/>
            <person name="Rodriguez-Franco M."/>
            <person name="Oksanen H.M."/>
            <person name="Quax T.E.F."/>
        </authorList>
    </citation>
    <scope>NUCLEOTIDE SEQUENCE</scope>
    <source>
        <strain evidence="8">LR2-5</strain>
    </source>
</reference>
<sequence length="67" mass="7133">MLPTILLQSGGAAGVFLLVFLVTIGMAAWTYSDAKRNSSHPAFLWAVVVFLAPLLGILLYLILGRGS</sequence>
<keyword evidence="4 6" id="KW-1133">Transmembrane helix</keyword>
<keyword evidence="2" id="KW-1003">Cell membrane</keyword>